<dbReference type="KEGG" id="saga:M5M_16830"/>
<dbReference type="InterPro" id="IPR014718">
    <property type="entry name" value="GH-type_carb-bd"/>
</dbReference>
<reference evidence="1 2" key="1">
    <citation type="journal article" date="2013" name="Genome Announc.">
        <title>Complete genome sequence of Simiduia agarivorans SA1(T), a marine bacterium able to degrade a variety of polysaccharides.</title>
        <authorList>
            <person name="Lin S.Y."/>
            <person name="Shieh W.Y."/>
            <person name="Chen J.S."/>
            <person name="Tang S.L."/>
        </authorList>
    </citation>
    <scope>NUCLEOTIDE SEQUENCE [LARGE SCALE GENOMIC DNA]</scope>
    <source>
        <strain evidence="2">DSM 21679 / JCM 13881 / BCRC 17597 / SA1</strain>
    </source>
</reference>
<evidence type="ECO:0008006" key="3">
    <source>
        <dbReference type="Google" id="ProtNLM"/>
    </source>
</evidence>
<evidence type="ECO:0000313" key="1">
    <source>
        <dbReference type="EMBL" id="AFV00497.1"/>
    </source>
</evidence>
<dbReference type="Proteomes" id="UP000000466">
    <property type="component" value="Chromosome"/>
</dbReference>
<accession>K4KN78</accession>
<dbReference type="SUPFAM" id="SSF74650">
    <property type="entry name" value="Galactose mutarotase-like"/>
    <property type="match status" value="1"/>
</dbReference>
<sequence>MQTLEFRSEQLSLRCLPGAGAKIVSIRHAPSGIEWLARHPTVVQKVPGYGDSFIRDHDTGGWDECFPTVAECNGYPDHGELWCQPWQLVSYTASRLHLHCEGRQQPYGFSRVITLEGPKIRVDYRVENTGTCALDFVWSMHPLLAPEPGMQLVLPPAVTLAAGLKQVPGSDAGWANKTFVALPENELISVGLVRPDGHGIWFRFSTAEVPHLGLWLNYGGWSGGEHAPGYHIGVEPCIGDRDSLAEAIRDNRAGQLAPGAVREWTIEIELY</sequence>
<dbReference type="HOGENOM" id="CLU_076888_0_0_6"/>
<dbReference type="EMBL" id="CP003746">
    <property type="protein sequence ID" value="AFV00497.1"/>
    <property type="molecule type" value="Genomic_DNA"/>
</dbReference>
<keyword evidence="2" id="KW-1185">Reference proteome</keyword>
<dbReference type="GO" id="GO:0005975">
    <property type="term" value="P:carbohydrate metabolic process"/>
    <property type="evidence" value="ECO:0007669"/>
    <property type="project" value="InterPro"/>
</dbReference>
<dbReference type="RefSeq" id="WP_015048649.1">
    <property type="nucleotide sequence ID" value="NC_018868.3"/>
</dbReference>
<dbReference type="STRING" id="1117647.M5M_16830"/>
<dbReference type="OrthoDB" id="2528227at2"/>
<proteinExistence type="predicted"/>
<dbReference type="eggNOG" id="COG2017">
    <property type="taxonomic scope" value="Bacteria"/>
</dbReference>
<gene>
    <name evidence="1" type="ordered locus">M5M_16830</name>
</gene>
<dbReference type="GO" id="GO:0003824">
    <property type="term" value="F:catalytic activity"/>
    <property type="evidence" value="ECO:0007669"/>
    <property type="project" value="InterPro"/>
</dbReference>
<dbReference type="GO" id="GO:0030246">
    <property type="term" value="F:carbohydrate binding"/>
    <property type="evidence" value="ECO:0007669"/>
    <property type="project" value="InterPro"/>
</dbReference>
<evidence type="ECO:0000313" key="2">
    <source>
        <dbReference type="Proteomes" id="UP000000466"/>
    </source>
</evidence>
<name>K4KN78_SIMAS</name>
<dbReference type="AlphaFoldDB" id="K4KN78"/>
<protein>
    <recommendedName>
        <fullName evidence="3">Galactose mutarotase</fullName>
    </recommendedName>
</protein>
<organism evidence="1 2">
    <name type="scientific">Simiduia agarivorans (strain DSM 21679 / JCM 13881 / BCRC 17597 / SA1)</name>
    <dbReference type="NCBI Taxonomy" id="1117647"/>
    <lineage>
        <taxon>Bacteria</taxon>
        <taxon>Pseudomonadati</taxon>
        <taxon>Pseudomonadota</taxon>
        <taxon>Gammaproteobacteria</taxon>
        <taxon>Cellvibrionales</taxon>
        <taxon>Cellvibrionaceae</taxon>
        <taxon>Simiduia</taxon>
    </lineage>
</organism>
<dbReference type="Gene3D" id="2.70.98.10">
    <property type="match status" value="1"/>
</dbReference>
<dbReference type="InterPro" id="IPR011013">
    <property type="entry name" value="Gal_mutarotase_sf_dom"/>
</dbReference>